<dbReference type="RefSeq" id="WP_073325732.1">
    <property type="nucleotide sequence ID" value="NZ_FQXG01000003.1"/>
</dbReference>
<dbReference type="GO" id="GO:0005576">
    <property type="term" value="C:extracellular region"/>
    <property type="evidence" value="ECO:0007669"/>
    <property type="project" value="UniProtKB-SubCell"/>
</dbReference>
<keyword evidence="7" id="KW-0966">Cell projection</keyword>
<dbReference type="SUPFAM" id="SSF64518">
    <property type="entry name" value="Phase 1 flagellin"/>
    <property type="match status" value="1"/>
</dbReference>
<keyword evidence="7" id="KW-0969">Cilium</keyword>
<evidence type="ECO:0000256" key="2">
    <source>
        <dbReference type="ARBA" id="ARBA00004613"/>
    </source>
</evidence>
<dbReference type="EMBL" id="FQXG01000003">
    <property type="protein sequence ID" value="SHH48793.1"/>
    <property type="molecule type" value="Genomic_DNA"/>
</dbReference>
<dbReference type="GO" id="GO:0005198">
    <property type="term" value="F:structural molecule activity"/>
    <property type="evidence" value="ECO:0007669"/>
    <property type="project" value="InterPro"/>
</dbReference>
<proteinExistence type="inferred from homology"/>
<dbReference type="PANTHER" id="PTHR42792:SF1">
    <property type="entry name" value="FLAGELLAR HOOK-ASSOCIATED PROTEIN 3"/>
    <property type="match status" value="1"/>
</dbReference>
<dbReference type="AlphaFoldDB" id="A0A1M5TEP2"/>
<protein>
    <submittedName>
        <fullName evidence="7">Flagellin FlgL</fullName>
    </submittedName>
</protein>
<evidence type="ECO:0000256" key="1">
    <source>
        <dbReference type="ARBA" id="ARBA00004365"/>
    </source>
</evidence>
<keyword evidence="7" id="KW-0282">Flagellum</keyword>
<gene>
    <name evidence="7" type="ORF">SAMN02745129_2097</name>
</gene>
<comment type="similarity">
    <text evidence="3">Belongs to the bacterial flagellin family.</text>
</comment>
<dbReference type="InterPro" id="IPR001492">
    <property type="entry name" value="Flagellin"/>
</dbReference>
<evidence type="ECO:0000256" key="3">
    <source>
        <dbReference type="ARBA" id="ARBA00005709"/>
    </source>
</evidence>
<evidence type="ECO:0000256" key="5">
    <source>
        <dbReference type="ARBA" id="ARBA00023143"/>
    </source>
</evidence>
<evidence type="ECO:0000259" key="6">
    <source>
        <dbReference type="Pfam" id="PF00669"/>
    </source>
</evidence>
<sequence length="305" mass="33189">MRVSTLQSFESNRMAMINSSALMNKAMGEMNVKVSQAKDAPADIAQITMLKKSIAENDQYSKNIDAIGLRLGEGETHLKRFDDALSKYVEIMDRAANGTTNSDDLKAFSEEINQLLYEVATTANSRAANGEYIFGGAVTDQAPFDLVYDTGGRIIGATYVGDANQQQMVTGTGTSVGTTWDGSAVFSDGAGNSLLDHMMATRDRLATGINLDETELAQYKADADAFNENALVSVNRLALDQASVSRQSAQFNAFDEMYRGQLSSLQDADLVEVSLKIKQFEQLQLANMGVVQTGINMTNQFLQMF</sequence>
<dbReference type="Gene3D" id="1.20.1330.10">
    <property type="entry name" value="f41 fragment of flagellin, N-terminal domain"/>
    <property type="match status" value="1"/>
</dbReference>
<organism evidence="7 8">
    <name type="scientific">Ferrimonas marina</name>
    <dbReference type="NCBI Taxonomy" id="299255"/>
    <lineage>
        <taxon>Bacteria</taxon>
        <taxon>Pseudomonadati</taxon>
        <taxon>Pseudomonadota</taxon>
        <taxon>Gammaproteobacteria</taxon>
        <taxon>Alteromonadales</taxon>
        <taxon>Ferrimonadaceae</taxon>
        <taxon>Ferrimonas</taxon>
    </lineage>
</organism>
<dbReference type="InterPro" id="IPR001029">
    <property type="entry name" value="Flagellin_N"/>
</dbReference>
<evidence type="ECO:0000313" key="8">
    <source>
        <dbReference type="Proteomes" id="UP000184268"/>
    </source>
</evidence>
<dbReference type="GO" id="GO:0009288">
    <property type="term" value="C:bacterial-type flagellum"/>
    <property type="evidence" value="ECO:0007669"/>
    <property type="project" value="UniProtKB-SubCell"/>
</dbReference>
<dbReference type="Pfam" id="PF00669">
    <property type="entry name" value="Flagellin_N"/>
    <property type="match status" value="1"/>
</dbReference>
<keyword evidence="4" id="KW-0964">Secreted</keyword>
<dbReference type="OrthoDB" id="9768249at2"/>
<feature type="domain" description="Flagellin N-terminal" evidence="6">
    <location>
        <begin position="3"/>
        <end position="138"/>
    </location>
</feature>
<dbReference type="STRING" id="299255.SAMN02745129_2097"/>
<dbReference type="Proteomes" id="UP000184268">
    <property type="component" value="Unassembled WGS sequence"/>
</dbReference>
<accession>A0A1M5TEP2</accession>
<evidence type="ECO:0000313" key="7">
    <source>
        <dbReference type="EMBL" id="SHH48793.1"/>
    </source>
</evidence>
<evidence type="ECO:0000256" key="4">
    <source>
        <dbReference type="ARBA" id="ARBA00022525"/>
    </source>
</evidence>
<name>A0A1M5TEP2_9GAMM</name>
<reference evidence="7 8" key="1">
    <citation type="submission" date="2016-11" db="EMBL/GenBank/DDBJ databases">
        <authorList>
            <person name="Jaros S."/>
            <person name="Januszkiewicz K."/>
            <person name="Wedrychowicz H."/>
        </authorList>
    </citation>
    <scope>NUCLEOTIDE SEQUENCE [LARGE SCALE GENOMIC DNA]</scope>
    <source>
        <strain evidence="7 8">DSM 16917</strain>
    </source>
</reference>
<keyword evidence="8" id="KW-1185">Reference proteome</keyword>
<comment type="subcellular location">
    <subcellularLocation>
        <location evidence="1">Bacterial flagellum</location>
    </subcellularLocation>
    <subcellularLocation>
        <location evidence="2">Secreted</location>
    </subcellularLocation>
</comment>
<dbReference type="PANTHER" id="PTHR42792">
    <property type="entry name" value="FLAGELLIN"/>
    <property type="match status" value="1"/>
</dbReference>
<keyword evidence="5" id="KW-0975">Bacterial flagellum</keyword>